<keyword evidence="1" id="KW-0805">Transcription regulation</keyword>
<dbReference type="AlphaFoldDB" id="A0A1S1QTE5"/>
<evidence type="ECO:0000259" key="6">
    <source>
        <dbReference type="PROSITE" id="PS50977"/>
    </source>
</evidence>
<protein>
    <submittedName>
        <fullName evidence="7">TetR family transcriptional regulator</fullName>
    </submittedName>
</protein>
<feature type="DNA-binding region" description="H-T-H motif" evidence="4">
    <location>
        <begin position="70"/>
        <end position="89"/>
    </location>
</feature>
<evidence type="ECO:0000256" key="1">
    <source>
        <dbReference type="ARBA" id="ARBA00023015"/>
    </source>
</evidence>
<dbReference type="InterPro" id="IPR009057">
    <property type="entry name" value="Homeodomain-like_sf"/>
</dbReference>
<dbReference type="PANTHER" id="PTHR30055">
    <property type="entry name" value="HTH-TYPE TRANSCRIPTIONAL REGULATOR RUTR"/>
    <property type="match status" value="1"/>
</dbReference>
<evidence type="ECO:0000256" key="5">
    <source>
        <dbReference type="SAM" id="MobiDB-lite"/>
    </source>
</evidence>
<name>A0A1S1QTE5_9ACTN</name>
<evidence type="ECO:0000313" key="7">
    <source>
        <dbReference type="EMBL" id="OHV36829.1"/>
    </source>
</evidence>
<dbReference type="Gene3D" id="1.10.357.10">
    <property type="entry name" value="Tetracycline Repressor, domain 2"/>
    <property type="match status" value="1"/>
</dbReference>
<keyword evidence="3" id="KW-0804">Transcription</keyword>
<dbReference type="Pfam" id="PF13305">
    <property type="entry name" value="TetR_C_33"/>
    <property type="match status" value="1"/>
</dbReference>
<feature type="domain" description="HTH tetR-type" evidence="6">
    <location>
        <begin position="47"/>
        <end position="107"/>
    </location>
</feature>
<dbReference type="OrthoDB" id="71867at2"/>
<dbReference type="GO" id="GO:0003700">
    <property type="term" value="F:DNA-binding transcription factor activity"/>
    <property type="evidence" value="ECO:0007669"/>
    <property type="project" value="TreeGrafter"/>
</dbReference>
<dbReference type="SUPFAM" id="SSF46689">
    <property type="entry name" value="Homeodomain-like"/>
    <property type="match status" value="1"/>
</dbReference>
<keyword evidence="2 4" id="KW-0238">DNA-binding</keyword>
<proteinExistence type="predicted"/>
<evidence type="ECO:0000256" key="2">
    <source>
        <dbReference type="ARBA" id="ARBA00023125"/>
    </source>
</evidence>
<dbReference type="Proteomes" id="UP000179769">
    <property type="component" value="Unassembled WGS sequence"/>
</dbReference>
<dbReference type="GO" id="GO:0000976">
    <property type="term" value="F:transcription cis-regulatory region binding"/>
    <property type="evidence" value="ECO:0007669"/>
    <property type="project" value="TreeGrafter"/>
</dbReference>
<dbReference type="Gene3D" id="1.10.10.60">
    <property type="entry name" value="Homeodomain-like"/>
    <property type="match status" value="1"/>
</dbReference>
<dbReference type="InterPro" id="IPR050109">
    <property type="entry name" value="HTH-type_TetR-like_transc_reg"/>
</dbReference>
<accession>A0A1S1QTE5</accession>
<dbReference type="RefSeq" id="WP_071061962.1">
    <property type="nucleotide sequence ID" value="NZ_JBFLUH010000197.1"/>
</dbReference>
<evidence type="ECO:0000256" key="4">
    <source>
        <dbReference type="PROSITE-ProRule" id="PRU00335"/>
    </source>
</evidence>
<comment type="caution">
    <text evidence="7">The sequence shown here is derived from an EMBL/GenBank/DDBJ whole genome shotgun (WGS) entry which is preliminary data.</text>
</comment>
<gene>
    <name evidence="7" type="ORF">BBK14_14790</name>
</gene>
<feature type="region of interest" description="Disordered" evidence="5">
    <location>
        <begin position="1"/>
        <end position="31"/>
    </location>
</feature>
<dbReference type="Pfam" id="PF00440">
    <property type="entry name" value="TetR_N"/>
    <property type="match status" value="1"/>
</dbReference>
<dbReference type="InterPro" id="IPR036271">
    <property type="entry name" value="Tet_transcr_reg_TetR-rel_C_sf"/>
</dbReference>
<evidence type="ECO:0000256" key="3">
    <source>
        <dbReference type="ARBA" id="ARBA00023163"/>
    </source>
</evidence>
<reference evidence="8" key="1">
    <citation type="submission" date="2016-07" db="EMBL/GenBank/DDBJ databases">
        <title>Frankia sp. NRRL B-16219 Genome sequencing.</title>
        <authorList>
            <person name="Ghodhbane-Gtari F."/>
            <person name="Swanson E."/>
            <person name="Gueddou A."/>
            <person name="Louati M."/>
            <person name="Nouioui I."/>
            <person name="Hezbri K."/>
            <person name="Abebe-Akele F."/>
            <person name="Simpson S."/>
            <person name="Morris K."/>
            <person name="Thomas K."/>
            <person name="Gtari M."/>
            <person name="Tisa L.S."/>
        </authorList>
    </citation>
    <scope>NUCLEOTIDE SEQUENCE [LARGE SCALE GENOMIC DNA]</scope>
    <source>
        <strain evidence="8">NRRL B-16219</strain>
    </source>
</reference>
<keyword evidence="8" id="KW-1185">Reference proteome</keyword>
<dbReference type="EMBL" id="MAXA01000114">
    <property type="protein sequence ID" value="OHV36829.1"/>
    <property type="molecule type" value="Genomic_DNA"/>
</dbReference>
<evidence type="ECO:0000313" key="8">
    <source>
        <dbReference type="Proteomes" id="UP000179769"/>
    </source>
</evidence>
<dbReference type="InterPro" id="IPR001647">
    <property type="entry name" value="HTH_TetR"/>
</dbReference>
<dbReference type="PROSITE" id="PS50977">
    <property type="entry name" value="HTH_TETR_2"/>
    <property type="match status" value="1"/>
</dbReference>
<dbReference type="SUPFAM" id="SSF48498">
    <property type="entry name" value="Tetracyclin repressor-like, C-terminal domain"/>
    <property type="match status" value="1"/>
</dbReference>
<organism evidence="7 8">
    <name type="scientific">Parafrankia soli</name>
    <dbReference type="NCBI Taxonomy" id="2599596"/>
    <lineage>
        <taxon>Bacteria</taxon>
        <taxon>Bacillati</taxon>
        <taxon>Actinomycetota</taxon>
        <taxon>Actinomycetes</taxon>
        <taxon>Frankiales</taxon>
        <taxon>Frankiaceae</taxon>
        <taxon>Parafrankia</taxon>
    </lineage>
</organism>
<dbReference type="PANTHER" id="PTHR30055:SF239">
    <property type="entry name" value="TRANSCRIPTIONAL REGULATORY PROTEIN"/>
    <property type="match status" value="1"/>
</dbReference>
<sequence length="216" mass="23002">MTDLRLPAAPRPADTGPPADTGLPADPPRPAVPVERVALRPTPPTRSPRVTEIIGAARRLLEDEGVGSLTMRRLGEVLGIRAPSLYKHLPGKHAVEAALVETALWEAGDALHRVVDGAGPGDVVGRLLAEYRRYALAHPNLYRLTAVDPLGREGLTAGLEDWSGEPFYRATGEPYAAQALWAAAHGAVVLELANRFLPGSDLDRTWAALAAAFTAH</sequence>
<dbReference type="InterPro" id="IPR025996">
    <property type="entry name" value="MT1864/Rv1816-like_C"/>
</dbReference>